<reference evidence="2" key="1">
    <citation type="submission" date="2015-10" db="EMBL/GenBank/DDBJ databases">
        <title>Draft Genome Sequences of 11 Lactococcus lactis subspecies cremoris strains.</title>
        <authorList>
            <person name="Wels M."/>
            <person name="Backus L."/>
            <person name="Boekhorst J."/>
            <person name="Dijkstra A."/>
            <person name="Beerthuizen M."/>
            <person name="Kelly W."/>
            <person name="Siezen R."/>
            <person name="Bachmann H."/>
            <person name="Van Hijum S."/>
        </authorList>
    </citation>
    <scope>NUCLEOTIDE SEQUENCE [LARGE SCALE GENOMIC DNA]</scope>
    <source>
        <strain evidence="2">LMG8520</strain>
    </source>
</reference>
<sequence length="48" mass="5722">MCSETLSYYFSTYGNQRIRKISLSESLKNEKEFKNFPIVNEEDILELN</sequence>
<name>A0A0V8DBN0_LACLL</name>
<dbReference type="Proteomes" id="UP000054230">
    <property type="component" value="Unassembled WGS sequence"/>
</dbReference>
<dbReference type="GO" id="GO:0016787">
    <property type="term" value="F:hydrolase activity"/>
    <property type="evidence" value="ECO:0007669"/>
    <property type="project" value="UniProtKB-KW"/>
</dbReference>
<keyword evidence="1" id="KW-0378">Hydrolase</keyword>
<dbReference type="PATRIC" id="fig|1360.106.peg.367"/>
<evidence type="ECO:0000313" key="2">
    <source>
        <dbReference type="Proteomes" id="UP000054230"/>
    </source>
</evidence>
<organism evidence="1 2">
    <name type="scientific">Lactococcus lactis subsp. lactis</name>
    <name type="common">Streptococcus lactis</name>
    <dbReference type="NCBI Taxonomy" id="1360"/>
    <lineage>
        <taxon>Bacteria</taxon>
        <taxon>Bacillati</taxon>
        <taxon>Bacillota</taxon>
        <taxon>Bacilli</taxon>
        <taxon>Lactobacillales</taxon>
        <taxon>Streptococcaceae</taxon>
        <taxon>Lactococcus</taxon>
    </lineage>
</organism>
<evidence type="ECO:0000313" key="1">
    <source>
        <dbReference type="EMBL" id="KSU10928.1"/>
    </source>
</evidence>
<protein>
    <submittedName>
        <fullName evidence="1">Choloylglycine hydrolase</fullName>
    </submittedName>
</protein>
<dbReference type="AlphaFoldDB" id="A0A0V8DBN0"/>
<accession>A0A0V8DBN0</accession>
<comment type="caution">
    <text evidence="1">The sequence shown here is derived from an EMBL/GenBank/DDBJ whole genome shotgun (WGS) entry which is preliminary data.</text>
</comment>
<gene>
    <name evidence="1" type="ORF">LMG8520_0897</name>
</gene>
<dbReference type="EMBL" id="LKLP01000053">
    <property type="protein sequence ID" value="KSU10928.1"/>
    <property type="molecule type" value="Genomic_DNA"/>
</dbReference>
<proteinExistence type="predicted"/>